<evidence type="ECO:0000313" key="2">
    <source>
        <dbReference type="EMBL" id="RJE16500.1"/>
    </source>
</evidence>
<name>A0A3A2Z177_9EURO</name>
<dbReference type="Proteomes" id="UP000266188">
    <property type="component" value="Unassembled WGS sequence"/>
</dbReference>
<protein>
    <submittedName>
        <fullName evidence="2">Uncharacterized protein</fullName>
    </submittedName>
</protein>
<dbReference type="EMBL" id="MVGC01004401">
    <property type="protein sequence ID" value="RJE16500.1"/>
    <property type="molecule type" value="Genomic_DNA"/>
</dbReference>
<reference evidence="3" key="1">
    <citation type="submission" date="2017-02" db="EMBL/GenBank/DDBJ databases">
        <authorList>
            <person name="Tafer H."/>
            <person name="Lopandic K."/>
        </authorList>
    </citation>
    <scope>NUCLEOTIDE SEQUENCE [LARGE SCALE GENOMIC DNA]</scope>
    <source>
        <strain evidence="3">CBS 366.77</strain>
    </source>
</reference>
<feature type="region of interest" description="Disordered" evidence="1">
    <location>
        <begin position="43"/>
        <end position="64"/>
    </location>
</feature>
<feature type="non-terminal residue" evidence="2">
    <location>
        <position position="64"/>
    </location>
</feature>
<keyword evidence="3" id="KW-1185">Reference proteome</keyword>
<organism evidence="2 3">
    <name type="scientific">Aspergillus sclerotialis</name>
    <dbReference type="NCBI Taxonomy" id="2070753"/>
    <lineage>
        <taxon>Eukaryota</taxon>
        <taxon>Fungi</taxon>
        <taxon>Dikarya</taxon>
        <taxon>Ascomycota</taxon>
        <taxon>Pezizomycotina</taxon>
        <taxon>Eurotiomycetes</taxon>
        <taxon>Eurotiomycetidae</taxon>
        <taxon>Eurotiales</taxon>
        <taxon>Aspergillaceae</taxon>
        <taxon>Aspergillus</taxon>
        <taxon>Aspergillus subgen. Polypaecilum</taxon>
    </lineage>
</organism>
<evidence type="ECO:0000313" key="3">
    <source>
        <dbReference type="Proteomes" id="UP000266188"/>
    </source>
</evidence>
<dbReference type="AlphaFoldDB" id="A0A3A2Z177"/>
<feature type="non-terminal residue" evidence="2">
    <location>
        <position position="1"/>
    </location>
</feature>
<proteinExistence type="predicted"/>
<gene>
    <name evidence="2" type="ORF">PHISCL_11163</name>
</gene>
<comment type="caution">
    <text evidence="2">The sequence shown here is derived from an EMBL/GenBank/DDBJ whole genome shotgun (WGS) entry which is preliminary data.</text>
</comment>
<evidence type="ECO:0000256" key="1">
    <source>
        <dbReference type="SAM" id="MobiDB-lite"/>
    </source>
</evidence>
<accession>A0A3A2Z177</accession>
<sequence length="64" mass="7169">ASCQRLQVQVHRRKRHANRPDAWLAGSRRRDVRRRQYPHGLGLGGSGWVAGHSPSSAHHLTALV</sequence>